<evidence type="ECO:0000256" key="1">
    <source>
        <dbReference type="ARBA" id="ARBA00022884"/>
    </source>
</evidence>
<dbReference type="InterPro" id="IPR035979">
    <property type="entry name" value="RBD_domain_sf"/>
</dbReference>
<sequence>MSLNAQINKSLDEIIKDKRQMRKPKKPAKTAKATSEAAKKPRRRVKNKSGNANAMEIDSIAGRLGSNGIKPTKASKVLSSGRLAGRVGKAESGRLAGLAGKQQKKKRVEERLGKKPKDVNITIKGEAGPATIFISNLDTEASTEDVKTCFKQFGAIKACTLLYDHNGKASGHAEVTYSTKVAAEEAVSKLNNVLADGRRLAVRLAPPGQSQSSNIAPFAAQSQTHARSHRKGRKYNRSGGGSRMDID</sequence>
<feature type="region of interest" description="Disordered" evidence="3">
    <location>
        <begin position="206"/>
        <end position="247"/>
    </location>
</feature>
<evidence type="ECO:0000256" key="3">
    <source>
        <dbReference type="SAM" id="MobiDB-lite"/>
    </source>
</evidence>
<reference evidence="5" key="1">
    <citation type="submission" date="2022-07" db="EMBL/GenBank/DDBJ databases">
        <title>Phylogenomic reconstructions and comparative analyses of Kickxellomycotina fungi.</title>
        <authorList>
            <person name="Reynolds N.K."/>
            <person name="Stajich J.E."/>
            <person name="Barry K."/>
            <person name="Grigoriev I.V."/>
            <person name="Crous P."/>
            <person name="Smith M.E."/>
        </authorList>
    </citation>
    <scope>NUCLEOTIDE SEQUENCE</scope>
    <source>
        <strain evidence="5">NRRL 1566</strain>
    </source>
</reference>
<organism evidence="5 6">
    <name type="scientific">Coemansia brasiliensis</name>
    <dbReference type="NCBI Taxonomy" id="2650707"/>
    <lineage>
        <taxon>Eukaryota</taxon>
        <taxon>Fungi</taxon>
        <taxon>Fungi incertae sedis</taxon>
        <taxon>Zoopagomycota</taxon>
        <taxon>Kickxellomycotina</taxon>
        <taxon>Kickxellomycetes</taxon>
        <taxon>Kickxellales</taxon>
        <taxon>Kickxellaceae</taxon>
        <taxon>Coemansia</taxon>
    </lineage>
</organism>
<dbReference type="AlphaFoldDB" id="A0A9W8LY92"/>
<proteinExistence type="predicted"/>
<accession>A0A9W8LY92</accession>
<evidence type="ECO:0000313" key="6">
    <source>
        <dbReference type="Proteomes" id="UP001139887"/>
    </source>
</evidence>
<dbReference type="PANTHER" id="PTHR19965">
    <property type="entry name" value="RNA AND EXPORT FACTOR BINDING PROTEIN"/>
    <property type="match status" value="1"/>
</dbReference>
<dbReference type="InterPro" id="IPR051229">
    <property type="entry name" value="ALYREF_mRNA_export"/>
</dbReference>
<dbReference type="InterPro" id="IPR012677">
    <property type="entry name" value="Nucleotide-bd_a/b_plait_sf"/>
</dbReference>
<dbReference type="CDD" id="cd00590">
    <property type="entry name" value="RRM_SF"/>
    <property type="match status" value="1"/>
</dbReference>
<name>A0A9W8LY92_9FUNG</name>
<feature type="compositionally biased region" description="Polar residues" evidence="3">
    <location>
        <begin position="208"/>
        <end position="225"/>
    </location>
</feature>
<evidence type="ECO:0000313" key="5">
    <source>
        <dbReference type="EMBL" id="KAJ2844836.1"/>
    </source>
</evidence>
<dbReference type="Pfam" id="PF00076">
    <property type="entry name" value="RRM_1"/>
    <property type="match status" value="1"/>
</dbReference>
<dbReference type="OrthoDB" id="6159137at2759"/>
<dbReference type="GO" id="GO:0003729">
    <property type="term" value="F:mRNA binding"/>
    <property type="evidence" value="ECO:0007669"/>
    <property type="project" value="TreeGrafter"/>
</dbReference>
<keyword evidence="1 2" id="KW-0694">RNA-binding</keyword>
<dbReference type="GO" id="GO:0005634">
    <property type="term" value="C:nucleus"/>
    <property type="evidence" value="ECO:0007669"/>
    <property type="project" value="TreeGrafter"/>
</dbReference>
<dbReference type="InterPro" id="IPR000504">
    <property type="entry name" value="RRM_dom"/>
</dbReference>
<feature type="compositionally biased region" description="Gly residues" evidence="3">
    <location>
        <begin position="238"/>
        <end position="247"/>
    </location>
</feature>
<evidence type="ECO:0000256" key="2">
    <source>
        <dbReference type="PROSITE-ProRule" id="PRU00176"/>
    </source>
</evidence>
<dbReference type="SMART" id="SM00360">
    <property type="entry name" value="RRM"/>
    <property type="match status" value="1"/>
</dbReference>
<keyword evidence="6" id="KW-1185">Reference proteome</keyword>
<evidence type="ECO:0000259" key="4">
    <source>
        <dbReference type="PROSITE" id="PS50102"/>
    </source>
</evidence>
<dbReference type="PROSITE" id="PS50102">
    <property type="entry name" value="RRM"/>
    <property type="match status" value="1"/>
</dbReference>
<dbReference type="SUPFAM" id="SSF54928">
    <property type="entry name" value="RNA-binding domain, RBD"/>
    <property type="match status" value="1"/>
</dbReference>
<protein>
    <recommendedName>
        <fullName evidence="4">RRM domain-containing protein</fullName>
    </recommendedName>
</protein>
<dbReference type="Proteomes" id="UP001139887">
    <property type="component" value="Unassembled WGS sequence"/>
</dbReference>
<feature type="compositionally biased region" description="Basic residues" evidence="3">
    <location>
        <begin position="226"/>
        <end position="236"/>
    </location>
</feature>
<comment type="caution">
    <text evidence="5">The sequence shown here is derived from an EMBL/GenBank/DDBJ whole genome shotgun (WGS) entry which is preliminary data.</text>
</comment>
<dbReference type="EMBL" id="JANBUW010000968">
    <property type="protein sequence ID" value="KAJ2844836.1"/>
    <property type="molecule type" value="Genomic_DNA"/>
</dbReference>
<feature type="compositionally biased region" description="Basic residues" evidence="3">
    <location>
        <begin position="19"/>
        <end position="29"/>
    </location>
</feature>
<dbReference type="PANTHER" id="PTHR19965:SF82">
    <property type="entry name" value="THO COMPLEX SUBUNIT 4"/>
    <property type="match status" value="1"/>
</dbReference>
<feature type="region of interest" description="Disordered" evidence="3">
    <location>
        <begin position="1"/>
        <end position="54"/>
    </location>
</feature>
<gene>
    <name evidence="5" type="ORF">IWW36_005026</name>
</gene>
<dbReference type="Gene3D" id="3.30.70.330">
    <property type="match status" value="1"/>
</dbReference>
<feature type="domain" description="RRM" evidence="4">
    <location>
        <begin position="130"/>
        <end position="207"/>
    </location>
</feature>